<feature type="domain" description="IrrE N-terminal-like" evidence="1">
    <location>
        <begin position="42"/>
        <end position="162"/>
    </location>
</feature>
<dbReference type="KEGG" id="eaj:Q3M24_22040"/>
<proteinExistence type="predicted"/>
<reference evidence="2" key="2">
    <citation type="submission" date="2024-06" db="EMBL/GenBank/DDBJ databases">
        <authorList>
            <person name="Plum-Jensen L.E."/>
            <person name="Schramm A."/>
            <person name="Marshall I.P.G."/>
        </authorList>
    </citation>
    <scope>NUCLEOTIDE SEQUENCE</scope>
    <source>
        <strain evidence="2">Rat1</strain>
    </source>
</reference>
<sequence length="259" mass="28885">MRAINKIDFKLLEAEHAAHRVIDEFGICSPEHIRVRDIAVAKGATVIEKPVPGAAASLVTLGEQAVVSVSPEGNEARKRFSIAHELGHLVMNHVASIQKICTDEDMLNWYQSSLETQANFFASELILPAQLVAPYSDTGEVSFDLIKEIAKKFRASLTATAIKFVRLCPEPCAVVYSTNGVIKWSYKSSEWWPFIRSGQQLDERTLAHDFFAGHDMDSEAQEIDADAWVEDMKLHEVVEHSVGSSQYGFVLSLLWIKPE</sequence>
<dbReference type="InterPro" id="IPR010359">
    <property type="entry name" value="IrrE_HExxH"/>
</dbReference>
<reference evidence="2" key="1">
    <citation type="journal article" date="2024" name="Syst. Appl. Microbiol.">
        <title>First single-strain enrichments of Electrothrix cable bacteria, description of E. aestuarii sp. nov. and E. rattekaaiensis sp. nov., and proposal of a cable bacteria taxonomy following the rules of the SeqCode.</title>
        <authorList>
            <person name="Plum-Jensen L.E."/>
            <person name="Schramm A."/>
            <person name="Marshall I.P.G."/>
        </authorList>
    </citation>
    <scope>NUCLEOTIDE SEQUENCE</scope>
    <source>
        <strain evidence="2">Rat1</strain>
    </source>
</reference>
<dbReference type="PANTHER" id="PTHR43236">
    <property type="entry name" value="ANTITOXIN HIGA1"/>
    <property type="match status" value="1"/>
</dbReference>
<dbReference type="Gene3D" id="1.10.10.2910">
    <property type="match status" value="1"/>
</dbReference>
<evidence type="ECO:0000259" key="1">
    <source>
        <dbReference type="Pfam" id="PF06114"/>
    </source>
</evidence>
<dbReference type="Pfam" id="PF06114">
    <property type="entry name" value="Peptidase_M78"/>
    <property type="match status" value="1"/>
</dbReference>
<dbReference type="AlphaFoldDB" id="A0AAU8LV28"/>
<dbReference type="PANTHER" id="PTHR43236:SF2">
    <property type="entry name" value="BLL0069 PROTEIN"/>
    <property type="match status" value="1"/>
</dbReference>
<organism evidence="2">
    <name type="scientific">Candidatus Electrothrix aestuarii</name>
    <dbReference type="NCBI Taxonomy" id="3062594"/>
    <lineage>
        <taxon>Bacteria</taxon>
        <taxon>Pseudomonadati</taxon>
        <taxon>Thermodesulfobacteriota</taxon>
        <taxon>Desulfobulbia</taxon>
        <taxon>Desulfobulbales</taxon>
        <taxon>Desulfobulbaceae</taxon>
        <taxon>Candidatus Electrothrix</taxon>
    </lineage>
</organism>
<evidence type="ECO:0000313" key="2">
    <source>
        <dbReference type="EMBL" id="XCN72927.1"/>
    </source>
</evidence>
<protein>
    <submittedName>
        <fullName evidence="2">ImmA/IrrE family metallo-endopeptidase</fullName>
    </submittedName>
</protein>
<dbReference type="InterPro" id="IPR052345">
    <property type="entry name" value="Rad_response_metalloprotease"/>
</dbReference>
<name>A0AAU8LV28_9BACT</name>
<accession>A0AAU8LV28</accession>
<dbReference type="EMBL" id="CP159373">
    <property type="protein sequence ID" value="XCN72927.1"/>
    <property type="molecule type" value="Genomic_DNA"/>
</dbReference>
<gene>
    <name evidence="2" type="ORF">Q3M24_22040</name>
</gene>